<reference evidence="2 3" key="1">
    <citation type="submission" date="2018-09" db="EMBL/GenBank/DDBJ databases">
        <authorList>
            <person name="Zhu H."/>
        </authorList>
    </citation>
    <scope>NUCLEOTIDE SEQUENCE [LARGE SCALE GENOMIC DNA]</scope>
    <source>
        <strain evidence="2 3">K1S02-6</strain>
    </source>
</reference>
<name>A0A418XE50_9PSED</name>
<keyword evidence="1" id="KW-0472">Membrane</keyword>
<dbReference type="Proteomes" id="UP000284021">
    <property type="component" value="Unassembled WGS sequence"/>
</dbReference>
<sequence>MIALLKTRWRRWLVRRIPPAASVQLTQRRIFIIPTRIGAAFGLALGLMLLAAINYQNSLAYGLTFLLASVFIVAILHTYRNLAGLTLQAAGSATLFVGELARFRVRLVSSGRAHQAIALGWPSAELQTLDVAQEGVSECELSWPALHRGWLRPGRLRVESRFPLGILVAWSWVDLDQALLVYPCPLAGELPLAAGARADDEDDGARTLGLGADDFQGLKSYQPGDSKRRLHWKAYSRGQGLLVKDFAALAGRELWLDFAALEGDVEARLSLLCHWVLQLSERQQPFALSLPGSVLAPDSGDSHRSACLRALALFGELPLSQPSSERRGQVGRILDRRLGRP</sequence>
<evidence type="ECO:0000313" key="3">
    <source>
        <dbReference type="Proteomes" id="UP000284021"/>
    </source>
</evidence>
<dbReference type="PANTHER" id="PTHR34351:SF1">
    <property type="entry name" value="SLR1927 PROTEIN"/>
    <property type="match status" value="1"/>
</dbReference>
<dbReference type="RefSeq" id="WP_119956329.1">
    <property type="nucleotide sequence ID" value="NZ_QYUR01000006.1"/>
</dbReference>
<evidence type="ECO:0000256" key="1">
    <source>
        <dbReference type="SAM" id="Phobius"/>
    </source>
</evidence>
<dbReference type="OrthoDB" id="5298497at2"/>
<accession>A0A418XE50</accession>
<dbReference type="PANTHER" id="PTHR34351">
    <property type="entry name" value="SLR1927 PROTEIN-RELATED"/>
    <property type="match status" value="1"/>
</dbReference>
<gene>
    <name evidence="2" type="ORF">D3879_16285</name>
</gene>
<keyword evidence="3" id="KW-1185">Reference proteome</keyword>
<proteinExistence type="predicted"/>
<keyword evidence="1" id="KW-1133">Transmembrane helix</keyword>
<dbReference type="AlphaFoldDB" id="A0A418XE50"/>
<organism evidence="2 3">
    <name type="scientific">Pseudomonas cavernicola</name>
    <dbReference type="NCBI Taxonomy" id="2320866"/>
    <lineage>
        <taxon>Bacteria</taxon>
        <taxon>Pseudomonadati</taxon>
        <taxon>Pseudomonadota</taxon>
        <taxon>Gammaproteobacteria</taxon>
        <taxon>Pseudomonadales</taxon>
        <taxon>Pseudomonadaceae</taxon>
        <taxon>Pseudomonas</taxon>
    </lineage>
</organism>
<keyword evidence="1" id="KW-0812">Transmembrane</keyword>
<feature type="transmembrane region" description="Helical" evidence="1">
    <location>
        <begin position="30"/>
        <end position="53"/>
    </location>
</feature>
<dbReference type="EMBL" id="QYUR01000006">
    <property type="protein sequence ID" value="RJG10613.1"/>
    <property type="molecule type" value="Genomic_DNA"/>
</dbReference>
<feature type="transmembrane region" description="Helical" evidence="1">
    <location>
        <begin position="59"/>
        <end position="79"/>
    </location>
</feature>
<protein>
    <submittedName>
        <fullName evidence="2">DUF58 domain-containing protein</fullName>
    </submittedName>
</protein>
<comment type="caution">
    <text evidence="2">The sequence shown here is derived from an EMBL/GenBank/DDBJ whole genome shotgun (WGS) entry which is preliminary data.</text>
</comment>
<evidence type="ECO:0000313" key="2">
    <source>
        <dbReference type="EMBL" id="RJG10613.1"/>
    </source>
</evidence>